<reference evidence="2" key="2">
    <citation type="journal article" date="2013" name="Mar. Genomics">
        <title>Expression of sulfatases in Rhodopirellula baltica and the diversity of sulfatases in the genus Rhodopirellula.</title>
        <authorList>
            <person name="Wegner C.E."/>
            <person name="Richter-Heitmann T."/>
            <person name="Klindworth A."/>
            <person name="Klockow C."/>
            <person name="Richter M."/>
            <person name="Achstetter T."/>
            <person name="Glockner F.O."/>
            <person name="Harder J."/>
        </authorList>
    </citation>
    <scope>NUCLEOTIDE SEQUENCE [LARGE SCALE GENOMIC DNA]</scope>
    <source>
        <strain evidence="2">6C</strain>
    </source>
</reference>
<dbReference type="RefSeq" id="WP_008657991.1">
    <property type="nucleotide sequence ID" value="NZ_ANMO01000147.1"/>
</dbReference>
<dbReference type="AlphaFoldDB" id="M2AFP9"/>
<reference evidence="2" key="1">
    <citation type="submission" date="2012-11" db="EMBL/GenBank/DDBJ databases">
        <title>Permanent draft genomes of Rhodopirellula europaea strain SH398 and 6C.</title>
        <authorList>
            <person name="Richter M."/>
            <person name="Richter-Heitmann T."/>
            <person name="Frank C."/>
            <person name="Harder J."/>
            <person name="Glockner F.O."/>
        </authorList>
    </citation>
    <scope>NUCLEOTIDE SEQUENCE</scope>
    <source>
        <strain evidence="2">6C</strain>
    </source>
</reference>
<name>M2AFP9_9BACT</name>
<accession>M2AFP9</accession>
<evidence type="ECO:0000313" key="2">
    <source>
        <dbReference type="EMBL" id="EMB15945.1"/>
    </source>
</evidence>
<evidence type="ECO:0000313" key="3">
    <source>
        <dbReference type="Proteomes" id="UP000011529"/>
    </source>
</evidence>
<sequence length="245" mass="27209">MKHALRLLLILALILGGSVLIRLTRENGRLGEEIAQLEAELGRMSIDDADRIYLVEIETPQVPPEVASHVDRVWQFRCYIPPGYDFMRMSGGGRVAENGIYHSGSSGSSSGSPNPEATHELLTISFQKKDNRSVLFDCFGGSAGTTSWHRFNQEQLDDSLVVQKLAASNQRPRSFDQDTILPLLKIYDPSTAEEKEVAGKKFTTYAGGLFVLFPKTRTSEFNQLHKGETPSDFDPSWVASEVSDE</sequence>
<comment type="caution">
    <text evidence="2">The sequence shown here is derived from an EMBL/GenBank/DDBJ whole genome shotgun (WGS) entry which is preliminary data.</text>
</comment>
<gene>
    <name evidence="2" type="ORF">RE6C_03292</name>
</gene>
<dbReference type="Proteomes" id="UP000011529">
    <property type="component" value="Unassembled WGS sequence"/>
</dbReference>
<feature type="region of interest" description="Disordered" evidence="1">
    <location>
        <begin position="225"/>
        <end position="245"/>
    </location>
</feature>
<protein>
    <submittedName>
        <fullName evidence="2">Uncharacterized protein</fullName>
    </submittedName>
</protein>
<keyword evidence="3" id="KW-1185">Reference proteome</keyword>
<organism evidence="2 3">
    <name type="scientific">Rhodopirellula europaea 6C</name>
    <dbReference type="NCBI Taxonomy" id="1263867"/>
    <lineage>
        <taxon>Bacteria</taxon>
        <taxon>Pseudomonadati</taxon>
        <taxon>Planctomycetota</taxon>
        <taxon>Planctomycetia</taxon>
        <taxon>Pirellulales</taxon>
        <taxon>Pirellulaceae</taxon>
        <taxon>Rhodopirellula</taxon>
    </lineage>
</organism>
<dbReference type="PATRIC" id="fig|1263867.3.peg.3512"/>
<dbReference type="EMBL" id="ANMO01000147">
    <property type="protein sequence ID" value="EMB15945.1"/>
    <property type="molecule type" value="Genomic_DNA"/>
</dbReference>
<evidence type="ECO:0000256" key="1">
    <source>
        <dbReference type="SAM" id="MobiDB-lite"/>
    </source>
</evidence>
<proteinExistence type="predicted"/>